<dbReference type="GO" id="GO:0050734">
    <property type="term" value="F:hydroxycinnamoyltransferase activity"/>
    <property type="evidence" value="ECO:0007669"/>
    <property type="project" value="UniProtKB-ARBA"/>
</dbReference>
<dbReference type="InterPro" id="IPR023213">
    <property type="entry name" value="CAT-like_dom_sf"/>
</dbReference>
<accession>A0A6G1C1P2</accession>
<evidence type="ECO:0000256" key="2">
    <source>
        <dbReference type="ARBA" id="ARBA00023315"/>
    </source>
</evidence>
<organism evidence="3 4">
    <name type="scientific">Oryza meyeriana var. granulata</name>
    <dbReference type="NCBI Taxonomy" id="110450"/>
    <lineage>
        <taxon>Eukaryota</taxon>
        <taxon>Viridiplantae</taxon>
        <taxon>Streptophyta</taxon>
        <taxon>Embryophyta</taxon>
        <taxon>Tracheophyta</taxon>
        <taxon>Spermatophyta</taxon>
        <taxon>Magnoliopsida</taxon>
        <taxon>Liliopsida</taxon>
        <taxon>Poales</taxon>
        <taxon>Poaceae</taxon>
        <taxon>BOP clade</taxon>
        <taxon>Oryzoideae</taxon>
        <taxon>Oryzeae</taxon>
        <taxon>Oryzinae</taxon>
        <taxon>Oryza</taxon>
        <taxon>Oryza meyeriana</taxon>
    </lineage>
</organism>
<protein>
    <submittedName>
        <fullName evidence="3">Uncharacterized protein</fullName>
    </submittedName>
</protein>
<evidence type="ECO:0000313" key="4">
    <source>
        <dbReference type="Proteomes" id="UP000479710"/>
    </source>
</evidence>
<dbReference type="PANTHER" id="PTHR31625">
    <property type="match status" value="1"/>
</dbReference>
<name>A0A6G1C1P2_9ORYZ</name>
<dbReference type="SUPFAM" id="SSF52777">
    <property type="entry name" value="CoA-dependent acyltransferases"/>
    <property type="match status" value="1"/>
</dbReference>
<dbReference type="Pfam" id="PF02458">
    <property type="entry name" value="Transferase"/>
    <property type="match status" value="2"/>
</dbReference>
<dbReference type="InterPro" id="IPR051504">
    <property type="entry name" value="Plant_metabolite_acyltrans"/>
</dbReference>
<reference evidence="3 4" key="1">
    <citation type="submission" date="2019-11" db="EMBL/GenBank/DDBJ databases">
        <title>Whole genome sequence of Oryza granulata.</title>
        <authorList>
            <person name="Li W."/>
        </authorList>
    </citation>
    <scope>NUCLEOTIDE SEQUENCE [LARGE SCALE GENOMIC DNA]</scope>
    <source>
        <strain evidence="4">cv. Menghai</strain>
        <tissue evidence="3">Leaf</tissue>
    </source>
</reference>
<comment type="caution">
    <text evidence="3">The sequence shown here is derived from an EMBL/GenBank/DDBJ whole genome shotgun (WGS) entry which is preliminary data.</text>
</comment>
<evidence type="ECO:0000313" key="3">
    <source>
        <dbReference type="EMBL" id="KAF0894159.1"/>
    </source>
</evidence>
<sequence>MAPPHTHTDGLRVLRTAHVAPVPPAGGPALPEHALPLTFLDAIWLCAHPVERVFFYRLCGAPFAGDADAVLSTLVDSLSRVLHVFHPLAGRLRLTPGKTNRELAKIAPLVPNLPEGGALLAVQATVLLPARRGLALGVTVHHAACDGSSSTHFLHTWAAACAGDRLLPEPPVIDRTLIRDRRNMYDAFASQSRTNEADHVQFADVGKLLATFTLSPEHLHSIKDAVAGKAARRGVPPPRCTFLVATIGLTWLCFRLAGLDSQPEPHGDGCTHLLFPVDHRSRLEPRVPEKYLGNCIGPGFAAAPKKELATTTIADGLFTACAMVAAAVDEAVRGEPGYWERWVERIIEACADDTPFSVAGSTRFRVYDVDFGFGRPAKVDIVSVAKTGAMSVAEDRSGSGGIEIGIALPPERMERFRRWLADAIATLVEN</sequence>
<proteinExistence type="predicted"/>
<dbReference type="OrthoDB" id="1862401at2759"/>
<dbReference type="Proteomes" id="UP000479710">
    <property type="component" value="Unassembled WGS sequence"/>
</dbReference>
<evidence type="ECO:0000256" key="1">
    <source>
        <dbReference type="ARBA" id="ARBA00022679"/>
    </source>
</evidence>
<dbReference type="AlphaFoldDB" id="A0A6G1C1P2"/>
<keyword evidence="2" id="KW-0012">Acyltransferase</keyword>
<keyword evidence="1" id="KW-0808">Transferase</keyword>
<gene>
    <name evidence="3" type="ORF">E2562_034891</name>
</gene>
<dbReference type="Gene3D" id="3.30.559.10">
    <property type="entry name" value="Chloramphenicol acetyltransferase-like domain"/>
    <property type="match status" value="3"/>
</dbReference>
<keyword evidence="4" id="KW-1185">Reference proteome</keyword>
<dbReference type="EMBL" id="SPHZ02000011">
    <property type="protein sequence ID" value="KAF0894159.1"/>
    <property type="molecule type" value="Genomic_DNA"/>
</dbReference>